<sequence>MPFRCKLTLIGKLKSSSPDLGELPRVKETHPGSLTQSL</sequence>
<accession>A0A0E9PLC7</accession>
<evidence type="ECO:0000256" key="1">
    <source>
        <dbReference type="SAM" id="MobiDB-lite"/>
    </source>
</evidence>
<name>A0A0E9PLC7_ANGAN</name>
<reference evidence="2" key="2">
    <citation type="journal article" date="2015" name="Fish Shellfish Immunol.">
        <title>Early steps in the European eel (Anguilla anguilla)-Vibrio vulnificus interaction in the gills: Role of the RtxA13 toxin.</title>
        <authorList>
            <person name="Callol A."/>
            <person name="Pajuelo D."/>
            <person name="Ebbesson L."/>
            <person name="Teles M."/>
            <person name="MacKenzie S."/>
            <person name="Amaro C."/>
        </authorList>
    </citation>
    <scope>NUCLEOTIDE SEQUENCE</scope>
</reference>
<evidence type="ECO:0000313" key="2">
    <source>
        <dbReference type="EMBL" id="JAH05294.1"/>
    </source>
</evidence>
<proteinExistence type="predicted"/>
<dbReference type="EMBL" id="GBXM01103283">
    <property type="protein sequence ID" value="JAH05294.1"/>
    <property type="molecule type" value="Transcribed_RNA"/>
</dbReference>
<protein>
    <submittedName>
        <fullName evidence="2">Uncharacterized protein</fullName>
    </submittedName>
</protein>
<dbReference type="AlphaFoldDB" id="A0A0E9PLC7"/>
<reference evidence="2" key="1">
    <citation type="submission" date="2014-11" db="EMBL/GenBank/DDBJ databases">
        <authorList>
            <person name="Amaro Gonzalez C."/>
        </authorList>
    </citation>
    <scope>NUCLEOTIDE SEQUENCE</scope>
</reference>
<organism evidence="2">
    <name type="scientific">Anguilla anguilla</name>
    <name type="common">European freshwater eel</name>
    <name type="synonym">Muraena anguilla</name>
    <dbReference type="NCBI Taxonomy" id="7936"/>
    <lineage>
        <taxon>Eukaryota</taxon>
        <taxon>Metazoa</taxon>
        <taxon>Chordata</taxon>
        <taxon>Craniata</taxon>
        <taxon>Vertebrata</taxon>
        <taxon>Euteleostomi</taxon>
        <taxon>Actinopterygii</taxon>
        <taxon>Neopterygii</taxon>
        <taxon>Teleostei</taxon>
        <taxon>Anguilliformes</taxon>
        <taxon>Anguillidae</taxon>
        <taxon>Anguilla</taxon>
    </lineage>
</organism>
<feature type="region of interest" description="Disordered" evidence="1">
    <location>
        <begin position="14"/>
        <end position="38"/>
    </location>
</feature>